<evidence type="ECO:0000313" key="1">
    <source>
        <dbReference type="EMBL" id="KAA6365783.1"/>
    </source>
</evidence>
<dbReference type="EMBL" id="SNRW01020089">
    <property type="protein sequence ID" value="KAA6365783.1"/>
    <property type="molecule type" value="Genomic_DNA"/>
</dbReference>
<protein>
    <submittedName>
        <fullName evidence="1">Uncharacterized protein</fullName>
    </submittedName>
</protein>
<dbReference type="Proteomes" id="UP000324800">
    <property type="component" value="Unassembled WGS sequence"/>
</dbReference>
<feature type="non-terminal residue" evidence="1">
    <location>
        <position position="119"/>
    </location>
</feature>
<organism evidence="1 2">
    <name type="scientific">Streblomastix strix</name>
    <dbReference type="NCBI Taxonomy" id="222440"/>
    <lineage>
        <taxon>Eukaryota</taxon>
        <taxon>Metamonada</taxon>
        <taxon>Preaxostyla</taxon>
        <taxon>Oxymonadida</taxon>
        <taxon>Streblomastigidae</taxon>
        <taxon>Streblomastix</taxon>
    </lineage>
</organism>
<name>A0A5J4U6K5_9EUKA</name>
<comment type="caution">
    <text evidence="1">The sequence shown here is derived from an EMBL/GenBank/DDBJ whole genome shotgun (WGS) entry which is preliminary data.</text>
</comment>
<gene>
    <name evidence="1" type="ORF">EZS28_038689</name>
</gene>
<evidence type="ECO:0000313" key="2">
    <source>
        <dbReference type="Proteomes" id="UP000324800"/>
    </source>
</evidence>
<sequence length="119" mass="12946">MTSSSMRSATGPQVLSVGVDLTTEIPNLIQDLESDNTKIHVSALRRILDIIVDNPGNKELILQNKIISLMNKFIGNLNQSEEFALSTTILHLIGVRGTIDDKTLVAGAATDSFIRMIIV</sequence>
<accession>A0A5J4U6K5</accession>
<dbReference type="AlphaFoldDB" id="A0A5J4U6K5"/>
<proteinExistence type="predicted"/>
<reference evidence="1 2" key="1">
    <citation type="submission" date="2019-03" db="EMBL/GenBank/DDBJ databases">
        <title>Single cell metagenomics reveals metabolic interactions within the superorganism composed of flagellate Streblomastix strix and complex community of Bacteroidetes bacteria on its surface.</title>
        <authorList>
            <person name="Treitli S.C."/>
            <person name="Kolisko M."/>
            <person name="Husnik F."/>
            <person name="Keeling P."/>
            <person name="Hampl V."/>
        </authorList>
    </citation>
    <scope>NUCLEOTIDE SEQUENCE [LARGE SCALE GENOMIC DNA]</scope>
    <source>
        <strain evidence="1">ST1C</strain>
    </source>
</reference>